<organism evidence="6 7">
    <name type="scientific">Bacillus safensis</name>
    <dbReference type="NCBI Taxonomy" id="561879"/>
    <lineage>
        <taxon>Bacteria</taxon>
        <taxon>Bacillati</taxon>
        <taxon>Bacillota</taxon>
        <taxon>Bacilli</taxon>
        <taxon>Bacillales</taxon>
        <taxon>Bacillaceae</taxon>
        <taxon>Bacillus</taxon>
    </lineage>
</organism>
<dbReference type="Pfam" id="PF02561">
    <property type="entry name" value="FliS"/>
    <property type="match status" value="1"/>
</dbReference>
<evidence type="ECO:0000256" key="1">
    <source>
        <dbReference type="ARBA" id="ARBA00004514"/>
    </source>
</evidence>
<dbReference type="InterPro" id="IPR036584">
    <property type="entry name" value="FliS_sf"/>
</dbReference>
<dbReference type="GO" id="GO:0005829">
    <property type="term" value="C:cytosol"/>
    <property type="evidence" value="ECO:0007669"/>
    <property type="project" value="UniProtKB-SubCell"/>
</dbReference>
<sequence length="83" mass="9809">MNLKKAQNIIQELNVTLNRSYDVSKSMASMYDYIYRRLIEANLQNDEEILNEVEEYVTDFRDAWKEVIQTDRKGRHHSIGGSL</sequence>
<dbReference type="Gene3D" id="6.10.140.1940">
    <property type="match status" value="1"/>
</dbReference>
<comment type="subcellular location">
    <subcellularLocation>
        <location evidence="1">Cytoplasm</location>
        <location evidence="1">Cytosol</location>
    </subcellularLocation>
</comment>
<keyword evidence="4" id="KW-1005">Bacterial flagellum biogenesis</keyword>
<evidence type="ECO:0000256" key="2">
    <source>
        <dbReference type="ARBA" id="ARBA00008787"/>
    </source>
</evidence>
<dbReference type="Proteomes" id="UP000464658">
    <property type="component" value="Chromosome"/>
</dbReference>
<comment type="similarity">
    <text evidence="2">Belongs to the FliS family.</text>
</comment>
<dbReference type="SUPFAM" id="SSF101116">
    <property type="entry name" value="Flagellar export chaperone FliS"/>
    <property type="match status" value="1"/>
</dbReference>
<dbReference type="InterPro" id="IPR003713">
    <property type="entry name" value="FliS"/>
</dbReference>
<evidence type="ECO:0000256" key="4">
    <source>
        <dbReference type="ARBA" id="ARBA00022795"/>
    </source>
</evidence>
<evidence type="ECO:0000256" key="3">
    <source>
        <dbReference type="ARBA" id="ARBA00022490"/>
    </source>
</evidence>
<dbReference type="GO" id="GO:0071973">
    <property type="term" value="P:bacterial-type flagellum-dependent cell motility"/>
    <property type="evidence" value="ECO:0007669"/>
    <property type="project" value="TreeGrafter"/>
</dbReference>
<evidence type="ECO:0008006" key="8">
    <source>
        <dbReference type="Google" id="ProtNLM"/>
    </source>
</evidence>
<keyword evidence="3" id="KW-0963">Cytoplasm</keyword>
<name>A0A5S9MGI3_BACIA</name>
<keyword evidence="5" id="KW-0143">Chaperone</keyword>
<evidence type="ECO:0000313" key="6">
    <source>
        <dbReference type="EMBL" id="BBP92600.1"/>
    </source>
</evidence>
<dbReference type="AlphaFoldDB" id="A0A5S9MGI3"/>
<evidence type="ECO:0000313" key="7">
    <source>
        <dbReference type="Proteomes" id="UP000464658"/>
    </source>
</evidence>
<reference evidence="6 7" key="1">
    <citation type="submission" date="2019-12" db="EMBL/GenBank/DDBJ databases">
        <title>Full genome sequence of a Bacillus safensis strain isolated from commercially available natto in Indonesia.</title>
        <authorList>
            <person name="Yoshida M."/>
            <person name="Uomi M."/>
            <person name="Waturangi D."/>
            <person name="Ekaputri J.J."/>
            <person name="Setiamarga D.H.E."/>
        </authorList>
    </citation>
    <scope>NUCLEOTIDE SEQUENCE [LARGE SCALE GENOMIC DNA]</scope>
    <source>
        <strain evidence="6 7">IDN1</strain>
    </source>
</reference>
<dbReference type="PANTHER" id="PTHR34773">
    <property type="entry name" value="FLAGELLAR SECRETION CHAPERONE FLIS"/>
    <property type="match status" value="1"/>
</dbReference>
<dbReference type="CDD" id="cd16098">
    <property type="entry name" value="FliS"/>
    <property type="match status" value="1"/>
</dbReference>
<accession>A0A5S9MGI3</accession>
<proteinExistence type="inferred from homology"/>
<dbReference type="NCBIfam" id="TIGR00208">
    <property type="entry name" value="fliS"/>
    <property type="match status" value="1"/>
</dbReference>
<dbReference type="EMBL" id="AP021906">
    <property type="protein sequence ID" value="BBP92600.1"/>
    <property type="molecule type" value="Genomic_DNA"/>
</dbReference>
<evidence type="ECO:0000256" key="5">
    <source>
        <dbReference type="ARBA" id="ARBA00023186"/>
    </source>
</evidence>
<dbReference type="PANTHER" id="PTHR34773:SF1">
    <property type="entry name" value="FLAGELLAR SECRETION CHAPERONE FLIS"/>
    <property type="match status" value="1"/>
</dbReference>
<protein>
    <recommendedName>
        <fullName evidence="8">Flagellar protein FliS</fullName>
    </recommendedName>
</protein>
<dbReference type="GO" id="GO:0044780">
    <property type="term" value="P:bacterial-type flagellum assembly"/>
    <property type="evidence" value="ECO:0007669"/>
    <property type="project" value="InterPro"/>
</dbReference>
<gene>
    <name evidence="6" type="ORF">BsIDN1_62180</name>
</gene>